<dbReference type="EMBL" id="FNWO01000010">
    <property type="protein sequence ID" value="SEH46679.1"/>
    <property type="molecule type" value="Genomic_DNA"/>
</dbReference>
<keyword evidence="4" id="KW-0560">Oxidoreductase</keyword>
<dbReference type="Proteomes" id="UP000182983">
    <property type="component" value="Unassembled WGS sequence"/>
</dbReference>
<dbReference type="SUPFAM" id="SSF51905">
    <property type="entry name" value="FAD/NAD(P)-binding domain"/>
    <property type="match status" value="1"/>
</dbReference>
<evidence type="ECO:0000313" key="7">
    <source>
        <dbReference type="EMBL" id="SEH46679.1"/>
    </source>
</evidence>
<dbReference type="Pfam" id="PF01266">
    <property type="entry name" value="DAO"/>
    <property type="match status" value="1"/>
</dbReference>
<accession>A0A1H6IBN5</accession>
<evidence type="ECO:0000256" key="2">
    <source>
        <dbReference type="ARBA" id="ARBA00022630"/>
    </source>
</evidence>
<gene>
    <name evidence="7" type="ORF">SAMN04244559_02494</name>
</gene>
<feature type="domain" description="FAD dependent oxidoreductase" evidence="6">
    <location>
        <begin position="11"/>
        <end position="367"/>
    </location>
</feature>
<keyword evidence="3" id="KW-0274">FAD</keyword>
<reference evidence="8" key="1">
    <citation type="submission" date="2016-10" db="EMBL/GenBank/DDBJ databases">
        <authorList>
            <person name="Varghese N."/>
            <person name="Submissions S."/>
        </authorList>
    </citation>
    <scope>NUCLEOTIDE SEQUENCE [LARGE SCALE GENOMIC DNA]</scope>
    <source>
        <strain evidence="8">DSM 13234</strain>
    </source>
</reference>
<comment type="similarity">
    <text evidence="5">Belongs to the L2HGDH family.</text>
</comment>
<evidence type="ECO:0000313" key="8">
    <source>
        <dbReference type="Proteomes" id="UP000182983"/>
    </source>
</evidence>
<dbReference type="Gene3D" id="3.50.50.60">
    <property type="entry name" value="FAD/NAD(P)-binding domain"/>
    <property type="match status" value="1"/>
</dbReference>
<name>A0A1H6IBN5_MAGFU</name>
<organism evidence="7 8">
    <name type="scientific">Magnetospirillum fulvum</name>
    <name type="common">Rhodospirillum fulvum</name>
    <dbReference type="NCBI Taxonomy" id="1082"/>
    <lineage>
        <taxon>Bacteria</taxon>
        <taxon>Pseudomonadati</taxon>
        <taxon>Pseudomonadota</taxon>
        <taxon>Alphaproteobacteria</taxon>
        <taxon>Rhodospirillales</taxon>
        <taxon>Rhodospirillaceae</taxon>
        <taxon>Magnetospirillum</taxon>
    </lineage>
</organism>
<keyword evidence="8" id="KW-1185">Reference proteome</keyword>
<evidence type="ECO:0000256" key="3">
    <source>
        <dbReference type="ARBA" id="ARBA00022827"/>
    </source>
</evidence>
<dbReference type="InterPro" id="IPR036188">
    <property type="entry name" value="FAD/NAD-bd_sf"/>
</dbReference>
<evidence type="ECO:0000259" key="6">
    <source>
        <dbReference type="Pfam" id="PF01266"/>
    </source>
</evidence>
<keyword evidence="2" id="KW-0285">Flavoprotein</keyword>
<dbReference type="PANTHER" id="PTHR43104:SF4">
    <property type="entry name" value="L-2-HYDROXYGLUTARATE DEHYDROGENASE, MITOCHONDRIAL"/>
    <property type="match status" value="1"/>
</dbReference>
<proteinExistence type="inferred from homology"/>
<dbReference type="InterPro" id="IPR006076">
    <property type="entry name" value="FAD-dep_OxRdtase"/>
</dbReference>
<evidence type="ECO:0000256" key="4">
    <source>
        <dbReference type="ARBA" id="ARBA00023002"/>
    </source>
</evidence>
<dbReference type="AlphaFoldDB" id="A0A1H6IBN5"/>
<dbReference type="Gene3D" id="3.30.9.10">
    <property type="entry name" value="D-Amino Acid Oxidase, subunit A, domain 2"/>
    <property type="match status" value="1"/>
</dbReference>
<sequence>MLTEQDAEPVDCVVIGAGVVGLAAARALAQAGRDVIVLEAEGAIGTGISSRNSEVIHAGLYYAPGSLKARLCVAGSRLMRAHALRCSIPHSLPGKLVVATDESEEAALATIFARGQANGAEGLRMLSGAEARALEPNLVCTAALLSPFTGIIDSHALMLSLQGEAEAAGAMIAFHAPVTGGHADGDAMLIETGGAEPMRLSARSVVLAAGLAAPRIGAALGLADVPPAYLCRGTYFSLTGRTPFARLVYPVPVAAGLGVHFTLDLGGAGRFGPDVEWIEREDYSVDPHRGDVFYDAIRRYWPGLPDGALAPAYCGIRPKISAPDQPGRDFLIHGPAETGAPGMVALYGIESPGLTACLAIADHVRDLLS</sequence>
<dbReference type="OrthoDB" id="9801699at2"/>
<comment type="cofactor">
    <cofactor evidence="1">
        <name>FAD</name>
        <dbReference type="ChEBI" id="CHEBI:57692"/>
    </cofactor>
</comment>
<evidence type="ECO:0000256" key="1">
    <source>
        <dbReference type="ARBA" id="ARBA00001974"/>
    </source>
</evidence>
<protein>
    <submittedName>
        <fullName evidence="7">L-2-hydroxyglutarate oxidase LhgO</fullName>
    </submittedName>
</protein>
<evidence type="ECO:0000256" key="5">
    <source>
        <dbReference type="ARBA" id="ARBA00037941"/>
    </source>
</evidence>
<dbReference type="RefSeq" id="WP_083386762.1">
    <property type="nucleotide sequence ID" value="NZ_FNWO01000010.1"/>
</dbReference>
<dbReference type="GO" id="GO:0047545">
    <property type="term" value="F:(S)-2-hydroxyglutarate dehydrogenase activity"/>
    <property type="evidence" value="ECO:0007669"/>
    <property type="project" value="TreeGrafter"/>
</dbReference>
<dbReference type="PANTHER" id="PTHR43104">
    <property type="entry name" value="L-2-HYDROXYGLUTARATE DEHYDROGENASE, MITOCHONDRIAL"/>
    <property type="match status" value="1"/>
</dbReference>